<reference evidence="1" key="2">
    <citation type="submission" date="2021-01" db="EMBL/GenBank/DDBJ databases">
        <authorList>
            <person name="Schikora-Tamarit M.A."/>
        </authorList>
    </citation>
    <scope>NUCLEOTIDE SEQUENCE</scope>
    <source>
        <strain evidence="1">CBS6075</strain>
    </source>
</reference>
<proteinExistence type="predicted"/>
<evidence type="ECO:0000313" key="2">
    <source>
        <dbReference type="Proteomes" id="UP000769157"/>
    </source>
</evidence>
<name>A0A9P8NVK1_9ASCO</name>
<organism evidence="1 2">
    <name type="scientific">Ogataea philodendri</name>
    <dbReference type="NCBI Taxonomy" id="1378263"/>
    <lineage>
        <taxon>Eukaryota</taxon>
        <taxon>Fungi</taxon>
        <taxon>Dikarya</taxon>
        <taxon>Ascomycota</taxon>
        <taxon>Saccharomycotina</taxon>
        <taxon>Pichiomycetes</taxon>
        <taxon>Pichiales</taxon>
        <taxon>Pichiaceae</taxon>
        <taxon>Ogataea</taxon>
    </lineage>
</organism>
<reference evidence="1" key="1">
    <citation type="journal article" date="2021" name="Open Biol.">
        <title>Shared evolutionary footprints suggest mitochondrial oxidative damage underlies multiple complex I losses in fungi.</title>
        <authorList>
            <person name="Schikora-Tamarit M.A."/>
            <person name="Marcet-Houben M."/>
            <person name="Nosek J."/>
            <person name="Gabaldon T."/>
        </authorList>
    </citation>
    <scope>NUCLEOTIDE SEQUENCE</scope>
    <source>
        <strain evidence="1">CBS6075</strain>
    </source>
</reference>
<dbReference type="GeneID" id="70238860"/>
<dbReference type="RefSeq" id="XP_046058013.1">
    <property type="nucleotide sequence ID" value="XM_046208232.1"/>
</dbReference>
<keyword evidence="2" id="KW-1185">Reference proteome</keyword>
<sequence length="122" mass="13946">MVVSKMDGSGMLETCSFKFEINAKLLLMIWLSDEAISGVSKLDLEEPSTEDFVGDFGHSINKGRLHKIRWHRMCKQVLPNGDELRTLKKEEIATRTAIFFSCIVEQPHKNDPTDQLFLIVHI</sequence>
<comment type="caution">
    <text evidence="1">The sequence shown here is derived from an EMBL/GenBank/DDBJ whole genome shotgun (WGS) entry which is preliminary data.</text>
</comment>
<gene>
    <name evidence="1" type="ORF">OGAPHI_006896</name>
</gene>
<protein>
    <submittedName>
        <fullName evidence="1">Uncharacterized protein</fullName>
    </submittedName>
</protein>
<accession>A0A9P8NVK1</accession>
<dbReference type="EMBL" id="JAEUBE010000504">
    <property type="protein sequence ID" value="KAH3660310.1"/>
    <property type="molecule type" value="Genomic_DNA"/>
</dbReference>
<evidence type="ECO:0000313" key="1">
    <source>
        <dbReference type="EMBL" id="KAH3660310.1"/>
    </source>
</evidence>
<dbReference type="Proteomes" id="UP000769157">
    <property type="component" value="Unassembled WGS sequence"/>
</dbReference>
<dbReference type="AlphaFoldDB" id="A0A9P8NVK1"/>